<protein>
    <submittedName>
        <fullName evidence="1">TIGR04141 family sporadically distributed protein</fullName>
    </submittedName>
</protein>
<dbReference type="EMBL" id="CP104558">
    <property type="protein sequence ID" value="UXH46441.1"/>
    <property type="molecule type" value="Genomic_DNA"/>
</dbReference>
<name>A0ACD4CDF7_9BACI</name>
<evidence type="ECO:0000313" key="2">
    <source>
        <dbReference type="Proteomes" id="UP001064027"/>
    </source>
</evidence>
<proteinExistence type="predicted"/>
<keyword evidence="2" id="KW-1185">Reference proteome</keyword>
<sequence length="234" mass="27254">MKSDKVLVFNSSTEQLVDRWPVYNCLIGEVEHEENYFILTLGQWYLIDKEYLNQINSYIENIEEINIDLIEYDSSTLKTENAYNVAAAENHESLLCMDRINIVIDNARFELCDLLSLEKHLIHVKPWSSSSTLSHLFSQGRISAETLVNFPEEVLPTIRTKIKENQGENDEFENVFVSNAFNPGDYTIVYAIIYEGEKEIHNRIPFFSKLNFVHNVKALKRMQFNVQKAHILKT</sequence>
<evidence type="ECO:0000313" key="1">
    <source>
        <dbReference type="EMBL" id="UXH46441.1"/>
    </source>
</evidence>
<dbReference type="Proteomes" id="UP001064027">
    <property type="component" value="Chromosome"/>
</dbReference>
<organism evidence="1 2">
    <name type="scientific">Rossellomorea vietnamensis</name>
    <dbReference type="NCBI Taxonomy" id="218284"/>
    <lineage>
        <taxon>Bacteria</taxon>
        <taxon>Bacillati</taxon>
        <taxon>Bacillota</taxon>
        <taxon>Bacilli</taxon>
        <taxon>Bacillales</taxon>
        <taxon>Bacillaceae</taxon>
        <taxon>Rossellomorea</taxon>
    </lineage>
</organism>
<gene>
    <name evidence="1" type="ORF">N5C46_10480</name>
</gene>
<accession>A0ACD4CDF7</accession>
<reference evidence="1" key="1">
    <citation type="submission" date="2022-09" db="EMBL/GenBank/DDBJ databases">
        <title>Complete genome sequence of Rossellomorea vietnamensis strain RL-WG62, a newly isolated PGPR with the potential for plant salinity stress alleviation.</title>
        <authorList>
            <person name="Ren L."/>
            <person name="Wang G."/>
            <person name="Hu H."/>
        </authorList>
    </citation>
    <scope>NUCLEOTIDE SEQUENCE</scope>
    <source>
        <strain evidence="1">RL-WG62</strain>
    </source>
</reference>